<dbReference type="Proteomes" id="UP000326924">
    <property type="component" value="Unassembled WGS sequence"/>
</dbReference>
<keyword evidence="2" id="KW-1185">Reference proteome</keyword>
<dbReference type="AlphaFoldDB" id="A0A5J5EM12"/>
<organism evidence="1 2">
    <name type="scientific">Sphaerosporella brunnea</name>
    <dbReference type="NCBI Taxonomy" id="1250544"/>
    <lineage>
        <taxon>Eukaryota</taxon>
        <taxon>Fungi</taxon>
        <taxon>Dikarya</taxon>
        <taxon>Ascomycota</taxon>
        <taxon>Pezizomycotina</taxon>
        <taxon>Pezizomycetes</taxon>
        <taxon>Pezizales</taxon>
        <taxon>Pyronemataceae</taxon>
        <taxon>Sphaerosporella</taxon>
    </lineage>
</organism>
<dbReference type="EMBL" id="VXIS01000224">
    <property type="protein sequence ID" value="KAA8896184.1"/>
    <property type="molecule type" value="Genomic_DNA"/>
</dbReference>
<evidence type="ECO:0000313" key="2">
    <source>
        <dbReference type="Proteomes" id="UP000326924"/>
    </source>
</evidence>
<dbReference type="OrthoDB" id="5494972at2759"/>
<sequence>MPTVTLPNLQTASFLLLMPGCRKPEFISHGRPQQVEAVKVDEDVIVRDNKTGEIVFIVIRNFCADSAVLEWANNIVGTESTALREFEYVRSCTFALLWNMVKSKIPEEILSDVKKFLRLNYINI</sequence>
<gene>
    <name evidence="1" type="ORF">FN846DRAFT_893498</name>
</gene>
<reference evidence="1 2" key="1">
    <citation type="submission" date="2019-09" db="EMBL/GenBank/DDBJ databases">
        <title>Draft genome of the ectomycorrhizal ascomycete Sphaerosporella brunnea.</title>
        <authorList>
            <consortium name="DOE Joint Genome Institute"/>
            <person name="Benucci G.M."/>
            <person name="Marozzi G."/>
            <person name="Antonielli L."/>
            <person name="Sanchez S."/>
            <person name="Marco P."/>
            <person name="Wang X."/>
            <person name="Falini L.B."/>
            <person name="Barry K."/>
            <person name="Haridas S."/>
            <person name="Lipzen A."/>
            <person name="Labutti K."/>
            <person name="Grigoriev I.V."/>
            <person name="Murat C."/>
            <person name="Martin F."/>
            <person name="Albertini E."/>
            <person name="Donnini D."/>
            <person name="Bonito G."/>
        </authorList>
    </citation>
    <scope>NUCLEOTIDE SEQUENCE [LARGE SCALE GENOMIC DNA]</scope>
    <source>
        <strain evidence="1 2">Sb_GMNB300</strain>
    </source>
</reference>
<dbReference type="InParanoid" id="A0A5J5EM12"/>
<proteinExistence type="predicted"/>
<evidence type="ECO:0000313" key="1">
    <source>
        <dbReference type="EMBL" id="KAA8896184.1"/>
    </source>
</evidence>
<name>A0A5J5EM12_9PEZI</name>
<comment type="caution">
    <text evidence="1">The sequence shown here is derived from an EMBL/GenBank/DDBJ whole genome shotgun (WGS) entry which is preliminary data.</text>
</comment>
<accession>A0A5J5EM12</accession>
<protein>
    <submittedName>
        <fullName evidence="1">Uncharacterized protein</fullName>
    </submittedName>
</protein>